<reference evidence="1 2" key="1">
    <citation type="submission" date="2017-12" db="EMBL/GenBank/DDBJ databases">
        <title>Phylogenetic diversity of female urinary microbiome.</title>
        <authorList>
            <person name="Thomas-White K."/>
            <person name="Wolfe A.J."/>
        </authorList>
    </citation>
    <scope>NUCLEOTIDE SEQUENCE [LARGE SCALE GENOMIC DNA]</scope>
    <source>
        <strain evidence="1 2">UMB0402</strain>
    </source>
</reference>
<dbReference type="AlphaFoldDB" id="A0A2I1IPS4"/>
<keyword evidence="1" id="KW-0378">Hydrolase</keyword>
<dbReference type="GeneID" id="35866126"/>
<organism evidence="1 2">
    <name type="scientific">Winkia neuii</name>
    <dbReference type="NCBI Taxonomy" id="33007"/>
    <lineage>
        <taxon>Bacteria</taxon>
        <taxon>Bacillati</taxon>
        <taxon>Actinomycetota</taxon>
        <taxon>Actinomycetes</taxon>
        <taxon>Actinomycetales</taxon>
        <taxon>Actinomycetaceae</taxon>
        <taxon>Winkia</taxon>
    </lineage>
</organism>
<dbReference type="STRING" id="33007.HMPREF3198_00746"/>
<dbReference type="InterPro" id="IPR029058">
    <property type="entry name" value="AB_hydrolase_fold"/>
</dbReference>
<evidence type="ECO:0000313" key="1">
    <source>
        <dbReference type="EMBL" id="PKY73127.1"/>
    </source>
</evidence>
<accession>A0A2I1IPS4</accession>
<dbReference type="GO" id="GO:0016787">
    <property type="term" value="F:hydrolase activity"/>
    <property type="evidence" value="ECO:0007669"/>
    <property type="project" value="UniProtKB-KW"/>
</dbReference>
<dbReference type="EMBL" id="PKKO01000001">
    <property type="protein sequence ID" value="PKY73127.1"/>
    <property type="molecule type" value="Genomic_DNA"/>
</dbReference>
<name>A0A2I1IPS4_9ACTO</name>
<dbReference type="Proteomes" id="UP000235122">
    <property type="component" value="Unassembled WGS sequence"/>
</dbReference>
<keyword evidence="2" id="KW-1185">Reference proteome</keyword>
<sequence length="526" mass="54939">MEIWTTGTSRVDTAQLRRVAHLLRWLLPRLLAAQGASVSVRATLEAETYLLGASVAACLGEAYKVSAGTAQMVGRIESFACKLEAAASRYEQAEARNRSRAHKNLLGVALFGLLDGVPAPLGGIVLTGVGLLPVFGVTKPLGIEGELAARGMNKTSQWLFPTSTLVGSLSGKSPAQAAAAPAAVLAALSANPAGFPRRIRLVGPDGRVSYVRASDPLAQLKASRLQSLAMGVDVLQSPRAIEGAFALLVGANALEARNRGQTINKMYGHTAPKLSPTCAVRVAGGPPAAATALTASALAGRLGQVKSCAPADPGAHVEVLRHVNTAGKVSWTVNIRGMETFASGGKNTLGMQTNLQAVAGMRADQEIAVEKALEQVGARGEPVELVGHSQGSAVATSLAADPVFTRKYNVKSVLAIAGPTRPATARKAAENGVDVLFVRDTSDAVPGLDGNAVDPQLPSLVADTTDNPARVPHSMENYQRILAEAEKRHVPYLQSWNARRNSALGLDRGATTKAYEFFAERVGPNR</sequence>
<dbReference type="SUPFAM" id="SSF53474">
    <property type="entry name" value="alpha/beta-Hydrolases"/>
    <property type="match status" value="1"/>
</dbReference>
<gene>
    <name evidence="1" type="ORF">CYJ19_00610</name>
</gene>
<comment type="caution">
    <text evidence="1">The sequence shown here is derived from an EMBL/GenBank/DDBJ whole genome shotgun (WGS) entry which is preliminary data.</text>
</comment>
<dbReference type="RefSeq" id="WP_024330786.1">
    <property type="nucleotide sequence ID" value="NZ_JASOXK010000001.1"/>
</dbReference>
<protein>
    <submittedName>
        <fullName evidence="1">Alpha/beta hydrolase</fullName>
    </submittedName>
</protein>
<dbReference type="Gene3D" id="3.40.50.1820">
    <property type="entry name" value="alpha/beta hydrolase"/>
    <property type="match status" value="1"/>
</dbReference>
<proteinExistence type="predicted"/>
<evidence type="ECO:0000313" key="2">
    <source>
        <dbReference type="Proteomes" id="UP000235122"/>
    </source>
</evidence>